<dbReference type="OrthoDB" id="9764015at2"/>
<feature type="domain" description="GYF" evidence="2">
    <location>
        <begin position="315"/>
        <end position="364"/>
    </location>
</feature>
<proteinExistence type="predicted"/>
<dbReference type="AlphaFoldDB" id="I3YUD4"/>
<evidence type="ECO:0000259" key="1">
    <source>
        <dbReference type="Pfam" id="PF13421"/>
    </source>
</evidence>
<dbReference type="PANTHER" id="PTHR37826">
    <property type="entry name" value="FLOTILLIN BAND_7_5 DOMAIN PROTEIN"/>
    <property type="match status" value="1"/>
</dbReference>
<dbReference type="InterPro" id="IPR025640">
    <property type="entry name" value="GYF_2"/>
</dbReference>
<keyword evidence="4" id="KW-1185">Reference proteome</keyword>
<dbReference type="PATRIC" id="fig|746697.3.peg.1116"/>
<reference evidence="3 4" key="1">
    <citation type="submission" date="2012-06" db="EMBL/GenBank/DDBJ databases">
        <title>The complete genome of Aequorivita sublithincola DSM 14238.</title>
        <authorList>
            <consortium name="US DOE Joint Genome Institute (JGI-PGF)"/>
            <person name="Lucas S."/>
            <person name="Copeland A."/>
            <person name="Lapidus A."/>
            <person name="Goodwin L."/>
            <person name="Pitluck S."/>
            <person name="Peters L."/>
            <person name="Munk A.C.C."/>
            <person name="Kyrpides N."/>
            <person name="Mavromatis K."/>
            <person name="Pagani I."/>
            <person name="Ivanova N."/>
            <person name="Ovchinnikova G."/>
            <person name="Zeytun A."/>
            <person name="Detter J.C."/>
            <person name="Han C."/>
            <person name="Land M."/>
            <person name="Hauser L."/>
            <person name="Markowitz V."/>
            <person name="Cheng J.-F."/>
            <person name="Hugenholtz P."/>
            <person name="Woyke T."/>
            <person name="Wu D."/>
            <person name="Tindall B."/>
            <person name="Faehnrich R."/>
            <person name="Brambilla E."/>
            <person name="Klenk H.-P."/>
            <person name="Eisen J.A."/>
        </authorList>
    </citation>
    <scope>NUCLEOTIDE SEQUENCE [LARGE SCALE GENOMIC DNA]</scope>
    <source>
        <strain evidence="4">DSM 14238 / LMG 21431 / ACAM 643 / 9-3</strain>
    </source>
</reference>
<feature type="domain" description="SPFH" evidence="1">
    <location>
        <begin position="31"/>
        <end position="239"/>
    </location>
</feature>
<dbReference type="EMBL" id="CP003280">
    <property type="protein sequence ID" value="AFL80602.1"/>
    <property type="molecule type" value="Genomic_DNA"/>
</dbReference>
<evidence type="ECO:0000313" key="3">
    <source>
        <dbReference type="EMBL" id="AFL80602.1"/>
    </source>
</evidence>
<dbReference type="STRING" id="746697.Aeqsu_1104"/>
<organism evidence="3 4">
    <name type="scientific">Aequorivita sublithincola (strain DSM 14238 / LMG 21431 / ACAM 643 / 9-3)</name>
    <dbReference type="NCBI Taxonomy" id="746697"/>
    <lineage>
        <taxon>Bacteria</taxon>
        <taxon>Pseudomonadati</taxon>
        <taxon>Bacteroidota</taxon>
        <taxon>Flavobacteriia</taxon>
        <taxon>Flavobacteriales</taxon>
        <taxon>Flavobacteriaceae</taxon>
        <taxon>Aequorivita</taxon>
    </lineage>
</organism>
<dbReference type="Pfam" id="PF14237">
    <property type="entry name" value="GYF_2"/>
    <property type="match status" value="1"/>
</dbReference>
<sequence length="380" mass="42593">MGIFDTIKEKLSNEFIDIIEWLDYTDDTICHRFERYQNEIKNNAKLIVREGQTAVFINEGQLADVFKPGTYTLNTQNMPILTTLKGWKYGFDSPFKAEVYFVNTHLFTDEKWGTKNPITLSDDRFGLVEIRAFGTYAYRINDAGKFIIDIVGTDNNFTNFEINEHLKSLIATRFTDTVGKANLPIELYAANTTELSQTCKEVMQPEFNSVGISLEKFFIENVSMPEDLKKEIFEYSRLDKLDLDKLTKFKTAKAIEAAAANEGGTAGAGMGMGMGFVLAQQMGGMMNPQMGGQQVQQQQQQGGMMPPPMPAAIQYFYATNGTQAGPVSLQQLQSLFANRTVNRDTLVWKAGLSEWTALQQVEELKSFLGGNTPPPLPPQQ</sequence>
<dbReference type="Pfam" id="PF13421">
    <property type="entry name" value="Band_7_1"/>
    <property type="match status" value="1"/>
</dbReference>
<name>I3YUD4_AEQSU</name>
<dbReference type="KEGG" id="asl:Aeqsu_1104"/>
<dbReference type="InterPro" id="IPR033880">
    <property type="entry name" value="SPFH_YdjI"/>
</dbReference>
<dbReference type="eggNOG" id="COG4260">
    <property type="taxonomic scope" value="Bacteria"/>
</dbReference>
<dbReference type="InterPro" id="IPR036013">
    <property type="entry name" value="Band_7/SPFH_dom_sf"/>
</dbReference>
<accession>I3YUD4</accession>
<protein>
    <submittedName>
        <fullName evidence="3">Putative virion core protein (Lumpy skin disease virus)</fullName>
    </submittedName>
</protein>
<dbReference type="Gene3D" id="3.30.479.30">
    <property type="entry name" value="Band 7 domain"/>
    <property type="match status" value="1"/>
</dbReference>
<dbReference type="HOGENOM" id="CLU_037108_0_0_10"/>
<dbReference type="SUPFAM" id="SSF117892">
    <property type="entry name" value="Band 7/SPFH domain"/>
    <property type="match status" value="1"/>
</dbReference>
<evidence type="ECO:0000313" key="4">
    <source>
        <dbReference type="Proteomes" id="UP000006049"/>
    </source>
</evidence>
<dbReference type="RefSeq" id="WP_014781860.1">
    <property type="nucleotide sequence ID" value="NC_018013.1"/>
</dbReference>
<dbReference type="PANTHER" id="PTHR37826:SF2">
    <property type="entry name" value="ZINC-RIBBON DOMAIN-CONTAINING PROTEIN"/>
    <property type="match status" value="1"/>
</dbReference>
<evidence type="ECO:0000259" key="2">
    <source>
        <dbReference type="Pfam" id="PF14237"/>
    </source>
</evidence>
<gene>
    <name evidence="3" type="ordered locus">Aeqsu_1104</name>
</gene>
<dbReference type="CDD" id="cd03408">
    <property type="entry name" value="SPFH_like_u1"/>
    <property type="match status" value="1"/>
</dbReference>
<dbReference type="Proteomes" id="UP000006049">
    <property type="component" value="Chromosome"/>
</dbReference>